<dbReference type="SMART" id="SM00849">
    <property type="entry name" value="Lactamase_B"/>
    <property type="match status" value="1"/>
</dbReference>
<name>A0A6J4HKD0_9BACT</name>
<dbReference type="InterPro" id="IPR001279">
    <property type="entry name" value="Metallo-B-lactamas"/>
</dbReference>
<dbReference type="PANTHER" id="PTHR42663:SF6">
    <property type="entry name" value="HYDROLASE C777.06C-RELATED"/>
    <property type="match status" value="1"/>
</dbReference>
<dbReference type="InterPro" id="IPR036866">
    <property type="entry name" value="RibonucZ/Hydroxyglut_hydro"/>
</dbReference>
<proteinExistence type="predicted"/>
<dbReference type="Pfam" id="PF12706">
    <property type="entry name" value="Lactamase_B_2"/>
    <property type="match status" value="1"/>
</dbReference>
<accession>A0A6J4HKD0</accession>
<protein>
    <submittedName>
        <fullName evidence="2">Metal-dependent hydrolases of the beta-lactamase superfamily I PhnP protein</fullName>
    </submittedName>
</protein>
<sequence length="266" mass="29582">MSSQPQTLNSQLVVTFLGTGTSQGVPMIRCDCAVCTSSDPRDKRTRSSIYIETPECAFVVDTGTDFRTQALRENIWRLDAVIFTHSHTDHIMGFDDLRRFGSVRGYMPVYASRDTMNDLRRVFKFAFEAETQFPGYLKPEPHIVDGPFQLGATTITPLPVPHGRSPVNGYLFERGGKKLLAYLSDCSEVPEHIGAQITGVKVLVIDALRPNPHPTHLSVAQALEVAERVQAERAFFTHVAHELPHSAEADLPPHARIAYDGLKLEL</sequence>
<dbReference type="GO" id="GO:0016787">
    <property type="term" value="F:hydrolase activity"/>
    <property type="evidence" value="ECO:0007669"/>
    <property type="project" value="UniProtKB-KW"/>
</dbReference>
<reference evidence="2" key="1">
    <citation type="submission" date="2020-02" db="EMBL/GenBank/DDBJ databases">
        <authorList>
            <person name="Meier V. D."/>
        </authorList>
    </citation>
    <scope>NUCLEOTIDE SEQUENCE</scope>
    <source>
        <strain evidence="2">AVDCRST_MAG42</strain>
    </source>
</reference>
<dbReference type="CDD" id="cd16279">
    <property type="entry name" value="metallo-hydrolase-like_MBL-fold"/>
    <property type="match status" value="1"/>
</dbReference>
<gene>
    <name evidence="2" type="ORF">AVDCRST_MAG42-1354</name>
</gene>
<keyword evidence="2" id="KW-0378">Hydrolase</keyword>
<dbReference type="PANTHER" id="PTHR42663">
    <property type="entry name" value="HYDROLASE C777.06C-RELATED-RELATED"/>
    <property type="match status" value="1"/>
</dbReference>
<dbReference type="EMBL" id="CADCTA010000046">
    <property type="protein sequence ID" value="CAA9224612.1"/>
    <property type="molecule type" value="Genomic_DNA"/>
</dbReference>
<feature type="domain" description="Metallo-beta-lactamase" evidence="1">
    <location>
        <begin position="45"/>
        <end position="238"/>
    </location>
</feature>
<dbReference type="AlphaFoldDB" id="A0A6J4HKD0"/>
<evidence type="ECO:0000313" key="2">
    <source>
        <dbReference type="EMBL" id="CAA9224612.1"/>
    </source>
</evidence>
<dbReference type="SUPFAM" id="SSF56281">
    <property type="entry name" value="Metallo-hydrolase/oxidoreductase"/>
    <property type="match status" value="1"/>
</dbReference>
<organism evidence="2">
    <name type="scientific">uncultured Chthoniobacterales bacterium</name>
    <dbReference type="NCBI Taxonomy" id="1836801"/>
    <lineage>
        <taxon>Bacteria</taxon>
        <taxon>Pseudomonadati</taxon>
        <taxon>Verrucomicrobiota</taxon>
        <taxon>Spartobacteria</taxon>
        <taxon>Chthoniobacterales</taxon>
        <taxon>environmental samples</taxon>
    </lineage>
</organism>
<evidence type="ECO:0000259" key="1">
    <source>
        <dbReference type="SMART" id="SM00849"/>
    </source>
</evidence>
<dbReference type="Gene3D" id="3.60.15.10">
    <property type="entry name" value="Ribonuclease Z/Hydroxyacylglutathione hydrolase-like"/>
    <property type="match status" value="1"/>
</dbReference>